<accession>A0A645IUN0</accession>
<name>A0A645IUN0_9ZZZZ</name>
<dbReference type="EMBL" id="VSSQ01124004">
    <property type="protein sequence ID" value="MPN55125.1"/>
    <property type="molecule type" value="Genomic_DNA"/>
</dbReference>
<organism evidence="1">
    <name type="scientific">bioreactor metagenome</name>
    <dbReference type="NCBI Taxonomy" id="1076179"/>
    <lineage>
        <taxon>unclassified sequences</taxon>
        <taxon>metagenomes</taxon>
        <taxon>ecological metagenomes</taxon>
    </lineage>
</organism>
<comment type="caution">
    <text evidence="1">The sequence shown here is derived from an EMBL/GenBank/DDBJ whole genome shotgun (WGS) entry which is preliminary data.</text>
</comment>
<gene>
    <name evidence="1" type="ORF">SDC9_202804</name>
</gene>
<dbReference type="AlphaFoldDB" id="A0A645IUN0"/>
<proteinExistence type="predicted"/>
<evidence type="ECO:0000313" key="1">
    <source>
        <dbReference type="EMBL" id="MPN55125.1"/>
    </source>
</evidence>
<reference evidence="1" key="1">
    <citation type="submission" date="2019-08" db="EMBL/GenBank/DDBJ databases">
        <authorList>
            <person name="Kucharzyk K."/>
            <person name="Murdoch R.W."/>
            <person name="Higgins S."/>
            <person name="Loffler F."/>
        </authorList>
    </citation>
    <scope>NUCLEOTIDE SEQUENCE</scope>
</reference>
<sequence>MPKHDPVPTLPSGGLDWSRVTEILILEVIDYHG</sequence>
<protein>
    <submittedName>
        <fullName evidence="1">Uncharacterized protein</fullName>
    </submittedName>
</protein>